<dbReference type="InterPro" id="IPR038555">
    <property type="entry name" value="Zincin_1_sf"/>
</dbReference>
<comment type="caution">
    <text evidence="1">The sequence shown here is derived from an EMBL/GenBank/DDBJ whole genome shotgun (WGS) entry which is preliminary data.</text>
</comment>
<keyword evidence="2" id="KW-1185">Reference proteome</keyword>
<proteinExistence type="predicted"/>
<sequence>MVSMEEFREYLDEACEQIPEEYYGELNGGVLLREEVKIHPKSNGDELKIMGEYVYSRTMGRLIYIYYGSFIAVYGEASKELLKREIKHTLEHELTHHLESLAGEKDLEIADEIQIHRYLERK</sequence>
<organism evidence="1 2">
    <name type="scientific">Ohessyouella blattaphilus</name>
    <dbReference type="NCBI Taxonomy" id="2949333"/>
    <lineage>
        <taxon>Bacteria</taxon>
        <taxon>Bacillati</taxon>
        <taxon>Bacillota</taxon>
        <taxon>Clostridia</taxon>
        <taxon>Lachnospirales</taxon>
        <taxon>Lachnospiraceae</taxon>
        <taxon>Ohessyouella</taxon>
    </lineage>
</organism>
<evidence type="ECO:0000313" key="1">
    <source>
        <dbReference type="EMBL" id="MCP1110567.1"/>
    </source>
</evidence>
<protein>
    <submittedName>
        <fullName evidence="1">Metallopeptidase family protein</fullName>
    </submittedName>
</protein>
<dbReference type="EMBL" id="JAMZFV010000015">
    <property type="protein sequence ID" value="MCP1110567.1"/>
    <property type="molecule type" value="Genomic_DNA"/>
</dbReference>
<dbReference type="Gene3D" id="3.30.2010.20">
    <property type="match status" value="1"/>
</dbReference>
<name>A0ABT1EMR5_9FIRM</name>
<dbReference type="Pfam" id="PF06262">
    <property type="entry name" value="Zincin_1"/>
    <property type="match status" value="1"/>
</dbReference>
<dbReference type="InterPro" id="IPR010428">
    <property type="entry name" value="Zincin_1"/>
</dbReference>
<reference evidence="1 2" key="1">
    <citation type="journal article" date="2022" name="Genome Biol. Evol.">
        <title>Host diet, physiology and behaviors set the stage for Lachnospiraceae cladogenesis.</title>
        <authorList>
            <person name="Vera-Ponce De Leon A."/>
            <person name="Schneider M."/>
            <person name="Jahnes B.C."/>
            <person name="Sadowski V."/>
            <person name="Camuy-Velez L.A."/>
            <person name="Duan J."/>
            <person name="Sabree Z.L."/>
        </authorList>
    </citation>
    <scope>NUCLEOTIDE SEQUENCE [LARGE SCALE GENOMIC DNA]</scope>
    <source>
        <strain evidence="1 2">PAL227</strain>
    </source>
</reference>
<accession>A0ABT1EMR5</accession>
<dbReference type="CDD" id="cd12953">
    <property type="entry name" value="MMP_TTHA0227"/>
    <property type="match status" value="1"/>
</dbReference>
<dbReference type="RefSeq" id="WP_262069448.1">
    <property type="nucleotide sequence ID" value="NZ_JAMXOC010000015.1"/>
</dbReference>
<dbReference type="SUPFAM" id="SSF55486">
    <property type="entry name" value="Metalloproteases ('zincins'), catalytic domain"/>
    <property type="match status" value="1"/>
</dbReference>
<dbReference type="Proteomes" id="UP001523565">
    <property type="component" value="Unassembled WGS sequence"/>
</dbReference>
<evidence type="ECO:0000313" key="2">
    <source>
        <dbReference type="Proteomes" id="UP001523565"/>
    </source>
</evidence>
<gene>
    <name evidence="1" type="ORF">NK118_09920</name>
</gene>